<dbReference type="EMBL" id="SJPU01000002">
    <property type="protein sequence ID" value="TWU15822.1"/>
    <property type="molecule type" value="Genomic_DNA"/>
</dbReference>
<protein>
    <submittedName>
        <fullName evidence="2">Uncharacterized protein</fullName>
    </submittedName>
</protein>
<dbReference type="AlphaFoldDB" id="A0A5C6BVD5"/>
<keyword evidence="3" id="KW-1185">Reference proteome</keyword>
<proteinExistence type="predicted"/>
<gene>
    <name evidence="2" type="ORF">Poly21_30240</name>
</gene>
<reference evidence="2 3" key="1">
    <citation type="journal article" date="2020" name="Antonie Van Leeuwenhoek">
        <title>Rhodopirellula heiligendammensis sp. nov., Rhodopirellula pilleata sp. nov., and Rhodopirellula solitaria sp. nov. isolated from natural or artificial marine surfaces in Northern Germany and California, USA, and emended description of the genus Rhodopirellula.</title>
        <authorList>
            <person name="Kallscheuer N."/>
            <person name="Wiegand S."/>
            <person name="Jogler M."/>
            <person name="Boedeker C."/>
            <person name="Peeters S.H."/>
            <person name="Rast P."/>
            <person name="Heuer A."/>
            <person name="Jetten M.S.M."/>
            <person name="Rohde M."/>
            <person name="Jogler C."/>
        </authorList>
    </citation>
    <scope>NUCLEOTIDE SEQUENCE [LARGE SCALE GENOMIC DNA]</scope>
    <source>
        <strain evidence="2 3">Poly21</strain>
    </source>
</reference>
<name>A0A5C6BVD5_9BACT</name>
<evidence type="ECO:0000313" key="2">
    <source>
        <dbReference type="EMBL" id="TWU15822.1"/>
    </source>
</evidence>
<dbReference type="Proteomes" id="UP000319908">
    <property type="component" value="Unassembled WGS sequence"/>
</dbReference>
<accession>A0A5C6BVD5</accession>
<comment type="caution">
    <text evidence="2">The sequence shown here is derived from an EMBL/GenBank/DDBJ whole genome shotgun (WGS) entry which is preliminary data.</text>
</comment>
<organism evidence="2 3">
    <name type="scientific">Allorhodopirellula heiligendammensis</name>
    <dbReference type="NCBI Taxonomy" id="2714739"/>
    <lineage>
        <taxon>Bacteria</taxon>
        <taxon>Pseudomonadati</taxon>
        <taxon>Planctomycetota</taxon>
        <taxon>Planctomycetia</taxon>
        <taxon>Pirellulales</taxon>
        <taxon>Pirellulaceae</taxon>
        <taxon>Allorhodopirellula</taxon>
    </lineage>
</organism>
<evidence type="ECO:0000313" key="3">
    <source>
        <dbReference type="Proteomes" id="UP000319908"/>
    </source>
</evidence>
<evidence type="ECO:0000256" key="1">
    <source>
        <dbReference type="SAM" id="MobiDB-lite"/>
    </source>
</evidence>
<sequence length="113" mass="12617">MDSRPATDSIAGRLPPCRSPASLPVDSPTRPANEAIHFVSRSRFGLVPVQLDSESNQFNRLFAERRKPSGRYMLKLRSWTRRSTLELVRGFSTSTTKHFSGDIARICAGEPDV</sequence>
<feature type="region of interest" description="Disordered" evidence="1">
    <location>
        <begin position="1"/>
        <end position="29"/>
    </location>
</feature>